<dbReference type="WBParaSite" id="RSKR_0000904850.1">
    <property type="protein sequence ID" value="RSKR_0000904850.1"/>
    <property type="gene ID" value="RSKR_0000904850"/>
</dbReference>
<reference evidence="2" key="1">
    <citation type="submission" date="2016-11" db="UniProtKB">
        <authorList>
            <consortium name="WormBaseParasite"/>
        </authorList>
    </citation>
    <scope>IDENTIFICATION</scope>
    <source>
        <strain evidence="2">KR3021</strain>
    </source>
</reference>
<protein>
    <submittedName>
        <fullName evidence="2">VM domain-containing protein</fullName>
    </submittedName>
</protein>
<accession>A0AC35U9K4</accession>
<evidence type="ECO:0000313" key="2">
    <source>
        <dbReference type="WBParaSite" id="RSKR_0000904850.1"/>
    </source>
</evidence>
<dbReference type="Proteomes" id="UP000095286">
    <property type="component" value="Unplaced"/>
</dbReference>
<proteinExistence type="predicted"/>
<organism evidence="1 2">
    <name type="scientific">Rhabditophanes sp. KR3021</name>
    <dbReference type="NCBI Taxonomy" id="114890"/>
    <lineage>
        <taxon>Eukaryota</taxon>
        <taxon>Metazoa</taxon>
        <taxon>Ecdysozoa</taxon>
        <taxon>Nematoda</taxon>
        <taxon>Chromadorea</taxon>
        <taxon>Rhabditida</taxon>
        <taxon>Tylenchina</taxon>
        <taxon>Panagrolaimomorpha</taxon>
        <taxon>Strongyloidoidea</taxon>
        <taxon>Alloionematidae</taxon>
        <taxon>Rhabditophanes</taxon>
    </lineage>
</organism>
<sequence length="71" mass="7036">MFKLLTIFGLAVLTQACLGGLGSLGGGYASPGCCPSGVCSSSAIPCNQMYGGASYAAPFSSYGGSLFGRKK</sequence>
<evidence type="ECO:0000313" key="1">
    <source>
        <dbReference type="Proteomes" id="UP000095286"/>
    </source>
</evidence>
<name>A0AC35U9K4_9BILA</name>